<protein>
    <submittedName>
        <fullName evidence="1">4889_t:CDS:1</fullName>
    </submittedName>
</protein>
<feature type="non-terminal residue" evidence="1">
    <location>
        <position position="478"/>
    </location>
</feature>
<gene>
    <name evidence="1" type="ORF">SCALOS_LOCUS8542</name>
</gene>
<feature type="non-terminal residue" evidence="1">
    <location>
        <position position="1"/>
    </location>
</feature>
<evidence type="ECO:0000313" key="2">
    <source>
        <dbReference type="Proteomes" id="UP000789860"/>
    </source>
</evidence>
<proteinExistence type="predicted"/>
<organism evidence="1 2">
    <name type="scientific">Scutellospora calospora</name>
    <dbReference type="NCBI Taxonomy" id="85575"/>
    <lineage>
        <taxon>Eukaryota</taxon>
        <taxon>Fungi</taxon>
        <taxon>Fungi incertae sedis</taxon>
        <taxon>Mucoromycota</taxon>
        <taxon>Glomeromycotina</taxon>
        <taxon>Glomeromycetes</taxon>
        <taxon>Diversisporales</taxon>
        <taxon>Gigasporaceae</taxon>
        <taxon>Scutellospora</taxon>
    </lineage>
</organism>
<dbReference type="EMBL" id="CAJVPM010022938">
    <property type="protein sequence ID" value="CAG8647400.1"/>
    <property type="molecule type" value="Genomic_DNA"/>
</dbReference>
<evidence type="ECO:0000313" key="1">
    <source>
        <dbReference type="EMBL" id="CAG8647400.1"/>
    </source>
</evidence>
<accession>A0ACA9NCT6</accession>
<name>A0ACA9NCT6_9GLOM</name>
<sequence length="478" mass="55104">MYFNELPLSLIKESSLSLYKESFLSNKYMPLEDELSLNYDSETSLNNEPSLDVEPSLNNKPPLNNKLPLINESILLIENSCILAPSTNINKRKVNNLQKIKVNKKTKPGKSWQCMHLFELQTSTTNLASHLRVEYRLDKSRSLLSLSSKQETSKLQPIRLDLSQPTLLEFNILYEVEPQFQFPSEDIFKQKLYNSINYSESGLKNLINNILEYFAFTTDLWTKAHQLYIGITAYWLFPEFEICKALLTIEGFLYLHISEHIENCLRKELAKWDLSNKCIAGVTDNASSIVKALRDIEILHIRYTAHTIQLGVINGLKEATDLINRAKALNAFIARKNKYREKLRLIQLKIAKIKNSLLDNKNISNSTYLLLNRLLELYKTVKKLQTDLAKDKERDIRNNAKALEKLLLNEGDFLAINELVELLGPFANIATIVSGDYYPTFSMMLPLIKILQEHLFQKEKTITDPIVCKVHDEIKLSF</sequence>
<dbReference type="Proteomes" id="UP000789860">
    <property type="component" value="Unassembled WGS sequence"/>
</dbReference>
<reference evidence="1" key="1">
    <citation type="submission" date="2021-06" db="EMBL/GenBank/DDBJ databases">
        <authorList>
            <person name="Kallberg Y."/>
            <person name="Tangrot J."/>
            <person name="Rosling A."/>
        </authorList>
    </citation>
    <scope>NUCLEOTIDE SEQUENCE</scope>
    <source>
        <strain evidence="1">AU212A</strain>
    </source>
</reference>
<comment type="caution">
    <text evidence="1">The sequence shown here is derived from an EMBL/GenBank/DDBJ whole genome shotgun (WGS) entry which is preliminary data.</text>
</comment>
<keyword evidence="2" id="KW-1185">Reference proteome</keyword>